<gene>
    <name evidence="1" type="ORF">O181_119273</name>
</gene>
<evidence type="ECO:0000313" key="1">
    <source>
        <dbReference type="EMBL" id="MBW0579558.1"/>
    </source>
</evidence>
<name>A0A9Q3PZ75_9BASI</name>
<organism evidence="1 2">
    <name type="scientific">Austropuccinia psidii MF-1</name>
    <dbReference type="NCBI Taxonomy" id="1389203"/>
    <lineage>
        <taxon>Eukaryota</taxon>
        <taxon>Fungi</taxon>
        <taxon>Dikarya</taxon>
        <taxon>Basidiomycota</taxon>
        <taxon>Pucciniomycotina</taxon>
        <taxon>Pucciniomycetes</taxon>
        <taxon>Pucciniales</taxon>
        <taxon>Sphaerophragmiaceae</taxon>
        <taxon>Austropuccinia</taxon>
    </lineage>
</organism>
<evidence type="ECO:0000313" key="2">
    <source>
        <dbReference type="Proteomes" id="UP000765509"/>
    </source>
</evidence>
<proteinExistence type="predicted"/>
<protein>
    <submittedName>
        <fullName evidence="1">Uncharacterized protein</fullName>
    </submittedName>
</protein>
<dbReference type="OrthoDB" id="7681398at2759"/>
<sequence>MTLLWRQLFFYGVELFLIQGYLRIFKVTEIPNSHLHFGPIFTDCLGLSYHSQTDRLAERMIQTLEDMIRRFRAYGLELKASDGFTHDWCTLIPALELA</sequence>
<comment type="caution">
    <text evidence="1">The sequence shown here is derived from an EMBL/GenBank/DDBJ whole genome shotgun (WGS) entry which is preliminary data.</text>
</comment>
<dbReference type="EMBL" id="AVOT02105349">
    <property type="protein sequence ID" value="MBW0579558.1"/>
    <property type="molecule type" value="Genomic_DNA"/>
</dbReference>
<keyword evidence="2" id="KW-1185">Reference proteome</keyword>
<accession>A0A9Q3PZ75</accession>
<dbReference type="Proteomes" id="UP000765509">
    <property type="component" value="Unassembled WGS sequence"/>
</dbReference>
<reference evidence="1" key="1">
    <citation type="submission" date="2021-03" db="EMBL/GenBank/DDBJ databases">
        <title>Draft genome sequence of rust myrtle Austropuccinia psidii MF-1, a brazilian biotype.</title>
        <authorList>
            <person name="Quecine M.C."/>
            <person name="Pachon D.M.R."/>
            <person name="Bonatelli M.L."/>
            <person name="Correr F.H."/>
            <person name="Franceschini L.M."/>
            <person name="Leite T.F."/>
            <person name="Margarido G.R.A."/>
            <person name="Almeida C.A."/>
            <person name="Ferrarezi J.A."/>
            <person name="Labate C.A."/>
        </authorList>
    </citation>
    <scope>NUCLEOTIDE SEQUENCE</scope>
    <source>
        <strain evidence="1">MF-1</strain>
    </source>
</reference>
<dbReference type="AlphaFoldDB" id="A0A9Q3PZ75"/>